<dbReference type="PANTHER" id="PTHR11439">
    <property type="entry name" value="GAG-POL-RELATED RETROTRANSPOSON"/>
    <property type="match status" value="1"/>
</dbReference>
<dbReference type="InterPro" id="IPR057670">
    <property type="entry name" value="SH3_retrovirus"/>
</dbReference>
<evidence type="ECO:0000259" key="4">
    <source>
        <dbReference type="Pfam" id="PF13976"/>
    </source>
</evidence>
<organism evidence="6 7">
    <name type="scientific">Tanacetum coccineum</name>
    <dbReference type="NCBI Taxonomy" id="301880"/>
    <lineage>
        <taxon>Eukaryota</taxon>
        <taxon>Viridiplantae</taxon>
        <taxon>Streptophyta</taxon>
        <taxon>Embryophyta</taxon>
        <taxon>Tracheophyta</taxon>
        <taxon>Spermatophyta</taxon>
        <taxon>Magnoliopsida</taxon>
        <taxon>eudicotyledons</taxon>
        <taxon>Gunneridae</taxon>
        <taxon>Pentapetalae</taxon>
        <taxon>asterids</taxon>
        <taxon>campanulids</taxon>
        <taxon>Asterales</taxon>
        <taxon>Asteraceae</taxon>
        <taxon>Asteroideae</taxon>
        <taxon>Anthemideae</taxon>
        <taxon>Anthemidinae</taxon>
        <taxon>Tanacetum</taxon>
    </lineage>
</organism>
<feature type="region of interest" description="Disordered" evidence="2">
    <location>
        <begin position="1319"/>
        <end position="1339"/>
    </location>
</feature>
<dbReference type="Pfam" id="PF13976">
    <property type="entry name" value="gag_pre-integrs"/>
    <property type="match status" value="1"/>
</dbReference>
<feature type="domain" description="Reverse transcriptase Ty1/copia-type" evidence="3">
    <location>
        <begin position="676"/>
        <end position="888"/>
    </location>
</feature>
<feature type="compositionally biased region" description="Basic and acidic residues" evidence="2">
    <location>
        <begin position="1386"/>
        <end position="1401"/>
    </location>
</feature>
<feature type="compositionally biased region" description="Basic residues" evidence="2">
    <location>
        <begin position="1329"/>
        <end position="1338"/>
    </location>
</feature>
<feature type="domain" description="Retroviral polymerase SH3-like" evidence="5">
    <location>
        <begin position="367"/>
        <end position="422"/>
    </location>
</feature>
<feature type="compositionally biased region" description="Basic and acidic residues" evidence="2">
    <location>
        <begin position="518"/>
        <end position="530"/>
    </location>
</feature>
<feature type="coiled-coil region" evidence="1">
    <location>
        <begin position="1224"/>
        <end position="1267"/>
    </location>
</feature>
<gene>
    <name evidence="6" type="ORF">Tco_0727655</name>
</gene>
<dbReference type="Proteomes" id="UP001151760">
    <property type="component" value="Unassembled WGS sequence"/>
</dbReference>
<feature type="compositionally biased region" description="Low complexity" evidence="2">
    <location>
        <begin position="1"/>
        <end position="16"/>
    </location>
</feature>
<reference evidence="6" key="2">
    <citation type="submission" date="2022-01" db="EMBL/GenBank/DDBJ databases">
        <authorList>
            <person name="Yamashiro T."/>
            <person name="Shiraishi A."/>
            <person name="Satake H."/>
            <person name="Nakayama K."/>
        </authorList>
    </citation>
    <scope>NUCLEOTIDE SEQUENCE</scope>
</reference>
<accession>A0ABQ4YIX0</accession>
<sequence>MTAPSTSSTNDVNTTSPQVSTASPNVNTANPQVSTASLSDNVVNGFEVAALLLSMKAKRYYQRTCKKIFINAIDTAGYDKSKVECSTVINDGTLSRECKAPRSKDGYLDEFKEPEFNGYGPRDTVLKSKIKCGNESENSKENTDDSLVKEQVSKDENSSVESPLNVVKETVFHAAKKGKPQMNDKGFVDSECSRHMTGNMTYLSNFKEFNGGYVTFSFDIKNIVPKESLTCLVAKATSDESMLWHRRLGHINFKNINKLVKENLVKGLPKKRFENDQTCVACLKGKKHRASCKSKNGVAERRNRTLIEATRTMLADSKLPTTFWVEAVSTACYVHNRVLVIKPHNKTPYELFRGFKPALSFMKPFGCHVTILNTLDSLGKFDGKSDEGFFVGYSLSSKAFRVYNTRTRKVEENLHVWFLENKPVIEGNGPKWLFDINSLTQSMNYVPVTAGTNSNESTGTQGNLNAGTFTTRSQDCIVMPIWKDASYFDSPSKKVGNDDLKSAVDNPKQDEEGLNNENNDKDKSEEDSSPKENNTADQQVNTASPKLNTGSLALNTVDSSVNATTPEDMLGASHSFEATHVEFFNDEYEPKVDLGNIPNSYPVPTTPNTRIHKDHPIENMIGQVKSSVQTRRMTHNTNEQGFISAVYEGKTHEHLHTCLFACFLSQEEPKRISKALSHKAISTKWIFKNKKDEIGIVIRNKARLVAQGHTQEEGVDYDEVFAPVARIKAIRLFLAYASFMGFMIYQMDMKSDFLYGQIEEEVYVCQPLGFEDPDHPDKVYKVVKALYDLHQAPRAWCETLTNYLLGNGFHKGKIDQTLFIKKKKGDILLVQIYVDAIIFGSTKKELCTEFEKLMKDKFQMSSMGELTFFLGLQVQQKKDGIFIHQDKYPLVKDGDATDVDEHLYRSMIGSLMYLTTSRLDIMFAVCACARFQVTLKTSHLLAVKRIFRYLKGKLTSGLWYSRDSPFELDAYTDSDYARATQDKKSTIEGCQFLGNRLISWQCKKQTVVATSTTEAEYVAAASCYRQVVSQVPLYHIEDVDAQTRFEAASKTGKDFSRIITLLFDTMMVQASVEVGENSDHPADSNQIPIIDQPSTSSQPKKKQKSRTGKQRGGWQTEVANNGDSVLDLEKAKSNQAIEIANLKKWVEKLEKRRQFRTTNLKRLKKVGTTKRVESSNDSLGAQEDTSKQGRRIEDIDADAEVTLVNETQERQDEDLIFDTRVLDDDELEAKIIEEERLARIKEEEAQLEAEIIEEERLERQKEEEANIALIESWKNTQAMMKADRLLAKRLQTREREELTDAEQGKLFMEHMEKRRKHFAAQRAQEKRNRPPTKAKKRSQMSTYLKHIGGYKHKQRKGKSYEEIQKLFDKEMKRINTFVDMSTKAQESNEKKVEGSEEKSNGSRKKILEVEADDTAELKKHLVIVKDDDIAIDVIPLATKPPVIGIDREDLQTLWKLVKTKHGDTRPEDEHERVLRGDLKEYEPTTAEENQDRRNEIKARATLLMVLQNKDQLKFHSYQDAKLLIEAIEKSSETMDQTFNRLQKLIGQLEIQGEVINQEDMNLKLLRSLPSEWKYHALICRNKVHQVQVKIHRMWPLSLTALTLPAALTKQIILLMKLSTVNTQGNSIYLDILCDAVICAFLASQPNSPQLAQEDLEQLHPDDLEEMDLQWEMALLTIKARRFIKRTGRKLDMNG</sequence>
<dbReference type="InterPro" id="IPR025724">
    <property type="entry name" value="GAG-pre-integrase_dom"/>
</dbReference>
<evidence type="ECO:0000259" key="5">
    <source>
        <dbReference type="Pfam" id="PF25597"/>
    </source>
</evidence>
<dbReference type="InterPro" id="IPR012337">
    <property type="entry name" value="RNaseH-like_sf"/>
</dbReference>
<evidence type="ECO:0000313" key="7">
    <source>
        <dbReference type="Proteomes" id="UP001151760"/>
    </source>
</evidence>
<feature type="compositionally biased region" description="Basic and acidic residues" evidence="2">
    <location>
        <begin position="132"/>
        <end position="157"/>
    </location>
</feature>
<proteinExistence type="predicted"/>
<dbReference type="CDD" id="cd09272">
    <property type="entry name" value="RNase_HI_RT_Ty1"/>
    <property type="match status" value="1"/>
</dbReference>
<feature type="compositionally biased region" description="Basic and acidic residues" evidence="2">
    <location>
        <begin position="493"/>
        <end position="511"/>
    </location>
</feature>
<reference evidence="6" key="1">
    <citation type="journal article" date="2022" name="Int. J. Mol. Sci.">
        <title>Draft Genome of Tanacetum Coccineum: Genomic Comparison of Closely Related Tanacetum-Family Plants.</title>
        <authorList>
            <person name="Yamashiro T."/>
            <person name="Shiraishi A."/>
            <person name="Nakayama K."/>
            <person name="Satake H."/>
        </authorList>
    </citation>
    <scope>NUCLEOTIDE SEQUENCE</scope>
</reference>
<feature type="region of interest" description="Disordered" evidence="2">
    <location>
        <begin position="1382"/>
        <end position="1401"/>
    </location>
</feature>
<name>A0ABQ4YIX0_9ASTR</name>
<feature type="region of interest" description="Disordered" evidence="2">
    <location>
        <begin position="493"/>
        <end position="550"/>
    </location>
</feature>
<comment type="caution">
    <text evidence="6">The sequence shown here is derived from an EMBL/GenBank/DDBJ whole genome shotgun (WGS) entry which is preliminary data.</text>
</comment>
<evidence type="ECO:0000313" key="6">
    <source>
        <dbReference type="EMBL" id="GJS77774.1"/>
    </source>
</evidence>
<feature type="region of interest" description="Disordered" evidence="2">
    <location>
        <begin position="132"/>
        <end position="161"/>
    </location>
</feature>
<evidence type="ECO:0000256" key="1">
    <source>
        <dbReference type="SAM" id="Coils"/>
    </source>
</evidence>
<feature type="region of interest" description="Disordered" evidence="2">
    <location>
        <begin position="1"/>
        <end position="32"/>
    </location>
</feature>
<dbReference type="PANTHER" id="PTHR11439:SF495">
    <property type="entry name" value="REVERSE TRANSCRIPTASE, RNA-DEPENDENT DNA POLYMERASE-RELATED"/>
    <property type="match status" value="1"/>
</dbReference>
<dbReference type="SUPFAM" id="SSF53098">
    <property type="entry name" value="Ribonuclease H-like"/>
    <property type="match status" value="1"/>
</dbReference>
<dbReference type="Gene3D" id="3.30.420.10">
    <property type="entry name" value="Ribonuclease H-like superfamily/Ribonuclease H"/>
    <property type="match status" value="1"/>
</dbReference>
<protein>
    <submittedName>
        <fullName evidence="6">Ribonuclease H-like domain-containing protein</fullName>
    </submittedName>
</protein>
<feature type="compositionally biased region" description="Polar residues" evidence="2">
    <location>
        <begin position="535"/>
        <end position="550"/>
    </location>
</feature>
<dbReference type="InterPro" id="IPR013103">
    <property type="entry name" value="RVT_2"/>
</dbReference>
<keyword evidence="7" id="KW-1185">Reference proteome</keyword>
<dbReference type="Pfam" id="PF14223">
    <property type="entry name" value="Retrotran_gag_2"/>
    <property type="match status" value="1"/>
</dbReference>
<evidence type="ECO:0000259" key="3">
    <source>
        <dbReference type="Pfam" id="PF07727"/>
    </source>
</evidence>
<feature type="domain" description="GAG-pre-integrase" evidence="4">
    <location>
        <begin position="217"/>
        <end position="286"/>
    </location>
</feature>
<dbReference type="Pfam" id="PF25597">
    <property type="entry name" value="SH3_retrovirus"/>
    <property type="match status" value="1"/>
</dbReference>
<dbReference type="EMBL" id="BQNB010010472">
    <property type="protein sequence ID" value="GJS77774.1"/>
    <property type="molecule type" value="Genomic_DNA"/>
</dbReference>
<feature type="compositionally biased region" description="Basic residues" evidence="2">
    <location>
        <begin position="1099"/>
        <end position="1109"/>
    </location>
</feature>
<feature type="region of interest" description="Disordered" evidence="2">
    <location>
        <begin position="1075"/>
        <end position="1120"/>
    </location>
</feature>
<keyword evidence="1" id="KW-0175">Coiled coil</keyword>
<feature type="compositionally biased region" description="Polar residues" evidence="2">
    <location>
        <begin position="17"/>
        <end position="32"/>
    </location>
</feature>
<dbReference type="InterPro" id="IPR036397">
    <property type="entry name" value="RNaseH_sf"/>
</dbReference>
<dbReference type="Pfam" id="PF07727">
    <property type="entry name" value="RVT_2"/>
    <property type="match status" value="1"/>
</dbReference>
<evidence type="ECO:0000256" key="2">
    <source>
        <dbReference type="SAM" id="MobiDB-lite"/>
    </source>
</evidence>
<feature type="region of interest" description="Disordered" evidence="2">
    <location>
        <begin position="1167"/>
        <end position="1190"/>
    </location>
</feature>